<dbReference type="SUPFAM" id="SSF110087">
    <property type="entry name" value="DR1885-like metal-binding protein"/>
    <property type="match status" value="1"/>
</dbReference>
<dbReference type="HOGENOM" id="CLU_100939_1_1_6"/>
<keyword evidence="3" id="KW-1185">Reference proteome</keyword>
<organism evidence="2 3">
    <name type="scientific">Isoalcanivorax pacificus W11-5</name>
    <dbReference type="NCBI Taxonomy" id="391936"/>
    <lineage>
        <taxon>Bacteria</taxon>
        <taxon>Pseudomonadati</taxon>
        <taxon>Pseudomonadota</taxon>
        <taxon>Gammaproteobacteria</taxon>
        <taxon>Oceanospirillales</taxon>
        <taxon>Alcanivoracaceae</taxon>
        <taxon>Isoalcanivorax</taxon>
    </lineage>
</organism>
<dbReference type="KEGG" id="apac:S7S_13535"/>
<evidence type="ECO:0000313" key="3">
    <source>
        <dbReference type="Proteomes" id="UP000006764"/>
    </source>
</evidence>
<dbReference type="Pfam" id="PF04314">
    <property type="entry name" value="PCuAC"/>
    <property type="match status" value="1"/>
</dbReference>
<dbReference type="PANTHER" id="PTHR36302:SF1">
    <property type="entry name" value="COPPER CHAPERONE PCU(A)C"/>
    <property type="match status" value="1"/>
</dbReference>
<dbReference type="OrthoDB" id="9796962at2"/>
<protein>
    <recommendedName>
        <fullName evidence="4">Copper chaperone PCu(A)C</fullName>
    </recommendedName>
</protein>
<accession>A0A0B4XLG5</accession>
<dbReference type="Proteomes" id="UP000006764">
    <property type="component" value="Chromosome"/>
</dbReference>
<sequence length="144" mass="15617">MTCGRCFKSLLLAAVTLPVLASAADLHIENGWIRAVPPVSTTTAGYFTLHNASDQDRVMTGLTTDIAGAGEMHTMAPQEDGTRRMRRLPEVPVPAGETVVFEPGAKHLMLFRLQRPLVEGEKIPVCLTFSEGEPVCAEFEVVKP</sequence>
<evidence type="ECO:0000313" key="2">
    <source>
        <dbReference type="EMBL" id="AJD49119.1"/>
    </source>
</evidence>
<evidence type="ECO:0000256" key="1">
    <source>
        <dbReference type="SAM" id="SignalP"/>
    </source>
</evidence>
<reference evidence="2 3" key="1">
    <citation type="journal article" date="2012" name="J. Bacteriol.">
        <title>Genome sequence of an alkane-degrading bacterium, Alcanivorax pacificus type strain W11-5, isolated from deep sea sediment.</title>
        <authorList>
            <person name="Lai Q."/>
            <person name="Shao Z."/>
        </authorList>
    </citation>
    <scope>NUCLEOTIDE SEQUENCE [LARGE SCALE GENOMIC DNA]</scope>
    <source>
        <strain evidence="2 3">W11-5</strain>
    </source>
</reference>
<dbReference type="EMBL" id="CP004387">
    <property type="protein sequence ID" value="AJD49119.1"/>
    <property type="molecule type" value="Genomic_DNA"/>
</dbReference>
<dbReference type="Gene3D" id="2.60.40.1890">
    <property type="entry name" value="PCu(A)C copper chaperone"/>
    <property type="match status" value="1"/>
</dbReference>
<keyword evidence="1" id="KW-0732">Signal</keyword>
<proteinExistence type="predicted"/>
<dbReference type="STRING" id="391936.S7S_13535"/>
<name>A0A0B4XLG5_9GAMM</name>
<evidence type="ECO:0008006" key="4">
    <source>
        <dbReference type="Google" id="ProtNLM"/>
    </source>
</evidence>
<dbReference type="PANTHER" id="PTHR36302">
    <property type="entry name" value="BLR7088 PROTEIN"/>
    <property type="match status" value="1"/>
</dbReference>
<gene>
    <name evidence="2" type="ORF">S7S_13535</name>
</gene>
<dbReference type="RefSeq" id="WP_008734197.1">
    <property type="nucleotide sequence ID" value="NZ_CP004387.1"/>
</dbReference>
<dbReference type="InterPro" id="IPR036182">
    <property type="entry name" value="PCuAC_sf"/>
</dbReference>
<feature type="signal peptide" evidence="1">
    <location>
        <begin position="1"/>
        <end position="23"/>
    </location>
</feature>
<dbReference type="AlphaFoldDB" id="A0A0B4XLG5"/>
<dbReference type="InterPro" id="IPR007410">
    <property type="entry name" value="LpqE-like"/>
</dbReference>
<feature type="chain" id="PRO_5002111968" description="Copper chaperone PCu(A)C" evidence="1">
    <location>
        <begin position="24"/>
        <end position="144"/>
    </location>
</feature>
<dbReference type="InterPro" id="IPR058248">
    <property type="entry name" value="Lxx211020-like"/>
</dbReference>